<evidence type="ECO:0000313" key="2">
    <source>
        <dbReference type="Proteomes" id="UP000438429"/>
    </source>
</evidence>
<dbReference type="AlphaFoldDB" id="A0A6A4SJ22"/>
<dbReference type="EMBL" id="VEVO01000013">
    <property type="protein sequence ID" value="KAF0033257.1"/>
    <property type="molecule type" value="Genomic_DNA"/>
</dbReference>
<sequence>MAVAPLRVALSLTDSGWQRWRSADARESISKPRRGRPAQSGLRVFAVAGCTASLCSGETRRRRDGDATETRWRRDVLRVPFSLCYHERVDCEDIQIIIDGGSARGNGKKVSGAPDSVFPKWSCAARETCRGPDGVRGGLPPLALPGVVVNVVGDVVPCVSVPGRRSQLKCSQRAGAFRRRMRVFGHRRLNFFFFSPLKSRGDVRWPLGRSLIRVPPPSRSLDTCQCVLI</sequence>
<protein>
    <submittedName>
        <fullName evidence="1">Uncharacterized protein</fullName>
    </submittedName>
</protein>
<comment type="caution">
    <text evidence="1">The sequence shown here is derived from an EMBL/GenBank/DDBJ whole genome shotgun (WGS) entry which is preliminary data.</text>
</comment>
<organism evidence="1 2">
    <name type="scientific">Scophthalmus maximus</name>
    <name type="common">Turbot</name>
    <name type="synonym">Psetta maxima</name>
    <dbReference type="NCBI Taxonomy" id="52904"/>
    <lineage>
        <taxon>Eukaryota</taxon>
        <taxon>Metazoa</taxon>
        <taxon>Chordata</taxon>
        <taxon>Craniata</taxon>
        <taxon>Vertebrata</taxon>
        <taxon>Euteleostomi</taxon>
        <taxon>Actinopterygii</taxon>
        <taxon>Neopterygii</taxon>
        <taxon>Teleostei</taxon>
        <taxon>Neoteleostei</taxon>
        <taxon>Acanthomorphata</taxon>
        <taxon>Carangaria</taxon>
        <taxon>Pleuronectiformes</taxon>
        <taxon>Pleuronectoidei</taxon>
        <taxon>Scophthalmidae</taxon>
        <taxon>Scophthalmus</taxon>
    </lineage>
</organism>
<gene>
    <name evidence="1" type="ORF">F2P81_015547</name>
</gene>
<reference evidence="1 2" key="1">
    <citation type="submission" date="2019-06" db="EMBL/GenBank/DDBJ databases">
        <title>Draft genomes of female and male turbot (Scophthalmus maximus).</title>
        <authorList>
            <person name="Xu H."/>
            <person name="Xu X.-W."/>
            <person name="Shao C."/>
            <person name="Chen S."/>
        </authorList>
    </citation>
    <scope>NUCLEOTIDE SEQUENCE [LARGE SCALE GENOMIC DNA]</scope>
    <source>
        <strain evidence="1">Ysfricsl-2016a</strain>
        <tissue evidence="1">Blood</tissue>
    </source>
</reference>
<accession>A0A6A4SJ22</accession>
<name>A0A6A4SJ22_SCOMX</name>
<evidence type="ECO:0000313" key="1">
    <source>
        <dbReference type="EMBL" id="KAF0033257.1"/>
    </source>
</evidence>
<proteinExistence type="predicted"/>
<dbReference type="Proteomes" id="UP000438429">
    <property type="component" value="Unassembled WGS sequence"/>
</dbReference>